<dbReference type="AlphaFoldDB" id="A0A8S1P449"/>
<evidence type="ECO:0000313" key="1">
    <source>
        <dbReference type="EMBL" id="CAD8097635.1"/>
    </source>
</evidence>
<name>A0A8S1P449_9CILI</name>
<comment type="caution">
    <text evidence="1">The sequence shown here is derived from an EMBL/GenBank/DDBJ whole genome shotgun (WGS) entry which is preliminary data.</text>
</comment>
<keyword evidence="2" id="KW-1185">Reference proteome</keyword>
<proteinExistence type="predicted"/>
<protein>
    <submittedName>
        <fullName evidence="1">Uncharacterized protein</fullName>
    </submittedName>
</protein>
<reference evidence="1" key="1">
    <citation type="submission" date="2021-01" db="EMBL/GenBank/DDBJ databases">
        <authorList>
            <consortium name="Genoscope - CEA"/>
            <person name="William W."/>
        </authorList>
    </citation>
    <scope>NUCLEOTIDE SEQUENCE</scope>
</reference>
<dbReference type="Proteomes" id="UP000692954">
    <property type="component" value="Unassembled WGS sequence"/>
</dbReference>
<gene>
    <name evidence="1" type="ORF">PSON_ATCC_30995.1.T0680250</name>
</gene>
<sequence length="109" mass="13234">MHLKIYPQHRDNYFLIKRLQIDQLTMEDFLQIDQKPFLNHNINKIIQINLILLHLYHQVCKIYIIILFQMNKVMNEILTLKNLVKIKAYQTLLIGSNIPTKKKQRRDSY</sequence>
<accession>A0A8S1P449</accession>
<dbReference type="EMBL" id="CAJJDN010000068">
    <property type="protein sequence ID" value="CAD8097635.1"/>
    <property type="molecule type" value="Genomic_DNA"/>
</dbReference>
<evidence type="ECO:0000313" key="2">
    <source>
        <dbReference type="Proteomes" id="UP000692954"/>
    </source>
</evidence>
<organism evidence="1 2">
    <name type="scientific">Paramecium sonneborni</name>
    <dbReference type="NCBI Taxonomy" id="65129"/>
    <lineage>
        <taxon>Eukaryota</taxon>
        <taxon>Sar</taxon>
        <taxon>Alveolata</taxon>
        <taxon>Ciliophora</taxon>
        <taxon>Intramacronucleata</taxon>
        <taxon>Oligohymenophorea</taxon>
        <taxon>Peniculida</taxon>
        <taxon>Parameciidae</taxon>
        <taxon>Paramecium</taxon>
    </lineage>
</organism>